<feature type="compositionally biased region" description="Basic and acidic residues" evidence="1">
    <location>
        <begin position="47"/>
        <end position="57"/>
    </location>
</feature>
<dbReference type="KEGG" id="nah:F5544_14340"/>
<feature type="compositionally biased region" description="Low complexity" evidence="1">
    <location>
        <begin position="35"/>
        <end position="44"/>
    </location>
</feature>
<evidence type="ECO:0000256" key="1">
    <source>
        <dbReference type="SAM" id="MobiDB-lite"/>
    </source>
</evidence>
<feature type="region of interest" description="Disordered" evidence="1">
    <location>
        <begin position="12"/>
        <end position="57"/>
    </location>
</feature>
<reference evidence="2 3" key="1">
    <citation type="journal article" date="2019" name="ACS Chem. Biol.">
        <title>Identification and Mobilization of a Cryptic Antibiotic Biosynthesis Gene Locus from a Human-Pathogenic Nocardia Isolate.</title>
        <authorList>
            <person name="Herisse M."/>
            <person name="Ishida K."/>
            <person name="Porter J.L."/>
            <person name="Howden B."/>
            <person name="Hertweck C."/>
            <person name="Stinear T.P."/>
            <person name="Pidot S.J."/>
        </authorList>
    </citation>
    <scope>NUCLEOTIDE SEQUENCE [LARGE SCALE GENOMIC DNA]</scope>
    <source>
        <strain evidence="2 3">AUSMDU00012717</strain>
    </source>
</reference>
<name>A0A6G9YBV3_9NOCA</name>
<proteinExistence type="predicted"/>
<accession>A0A6G9YBV3</accession>
<protein>
    <submittedName>
        <fullName evidence="2">Uncharacterized protein</fullName>
    </submittedName>
</protein>
<gene>
    <name evidence="2" type="ORF">F5544_14340</name>
</gene>
<dbReference type="Proteomes" id="UP000503540">
    <property type="component" value="Chromosome"/>
</dbReference>
<sequence>MTDYYRSIAAYVASQSGHRTHNDHPKDQRPPRPVTPDTSTDTPVKNADSEADRGRTR</sequence>
<evidence type="ECO:0000313" key="2">
    <source>
        <dbReference type="EMBL" id="QIS10755.1"/>
    </source>
</evidence>
<evidence type="ECO:0000313" key="3">
    <source>
        <dbReference type="Proteomes" id="UP000503540"/>
    </source>
</evidence>
<dbReference type="RefSeq" id="WP_167473687.1">
    <property type="nucleotide sequence ID" value="NZ_CP046172.1"/>
</dbReference>
<dbReference type="AlphaFoldDB" id="A0A6G9YBV3"/>
<organism evidence="2 3">
    <name type="scientific">Nocardia arthritidis</name>
    <dbReference type="NCBI Taxonomy" id="228602"/>
    <lineage>
        <taxon>Bacteria</taxon>
        <taxon>Bacillati</taxon>
        <taxon>Actinomycetota</taxon>
        <taxon>Actinomycetes</taxon>
        <taxon>Mycobacteriales</taxon>
        <taxon>Nocardiaceae</taxon>
        <taxon>Nocardia</taxon>
    </lineage>
</organism>
<keyword evidence="3" id="KW-1185">Reference proteome</keyword>
<feature type="compositionally biased region" description="Basic and acidic residues" evidence="1">
    <location>
        <begin position="20"/>
        <end position="30"/>
    </location>
</feature>
<dbReference type="EMBL" id="CP046172">
    <property type="protein sequence ID" value="QIS10755.1"/>
    <property type="molecule type" value="Genomic_DNA"/>
</dbReference>